<dbReference type="Proteomes" id="UP000694541">
    <property type="component" value="Unplaced"/>
</dbReference>
<reference evidence="5" key="1">
    <citation type="submission" date="2025-08" db="UniProtKB">
        <authorList>
            <consortium name="Ensembl"/>
        </authorList>
    </citation>
    <scope>IDENTIFICATION</scope>
</reference>
<dbReference type="PROSITE" id="PS50102">
    <property type="entry name" value="RRM"/>
    <property type="match status" value="1"/>
</dbReference>
<reference evidence="5" key="2">
    <citation type="submission" date="2025-09" db="UniProtKB">
        <authorList>
            <consortium name="Ensembl"/>
        </authorList>
    </citation>
    <scope>IDENTIFICATION</scope>
</reference>
<dbReference type="GO" id="GO:0003723">
    <property type="term" value="F:RNA binding"/>
    <property type="evidence" value="ECO:0007669"/>
    <property type="project" value="UniProtKB-UniRule"/>
</dbReference>
<evidence type="ECO:0000259" key="4">
    <source>
        <dbReference type="PROSITE" id="PS50102"/>
    </source>
</evidence>
<evidence type="ECO:0000313" key="6">
    <source>
        <dbReference type="Proteomes" id="UP000694541"/>
    </source>
</evidence>
<feature type="region of interest" description="Disordered" evidence="3">
    <location>
        <begin position="32"/>
        <end position="152"/>
    </location>
</feature>
<evidence type="ECO:0000256" key="1">
    <source>
        <dbReference type="ARBA" id="ARBA00022884"/>
    </source>
</evidence>
<evidence type="ECO:0000313" key="5">
    <source>
        <dbReference type="Ensembl" id="ENSANIP00000026222.1"/>
    </source>
</evidence>
<dbReference type="PANTHER" id="PTHR11176:SF61">
    <property type="entry name" value="SRA STEM-LOOP INTERACTING RNA BINDING PROTEIN"/>
    <property type="match status" value="1"/>
</dbReference>
<dbReference type="Pfam" id="PF00076">
    <property type="entry name" value="RRM_1"/>
    <property type="match status" value="1"/>
</dbReference>
<name>A0A8B9S1E3_9AVES</name>
<feature type="compositionally biased region" description="Basic and acidic residues" evidence="3">
    <location>
        <begin position="34"/>
        <end position="58"/>
    </location>
</feature>
<dbReference type="PANTHER" id="PTHR11176">
    <property type="entry name" value="BOULE-RELATED"/>
    <property type="match status" value="1"/>
</dbReference>
<feature type="compositionally biased region" description="Basic and acidic residues" evidence="3">
    <location>
        <begin position="99"/>
        <end position="108"/>
    </location>
</feature>
<feature type="compositionally biased region" description="Pro residues" evidence="3">
    <location>
        <begin position="78"/>
        <end position="91"/>
    </location>
</feature>
<protein>
    <recommendedName>
        <fullName evidence="4">RRM domain-containing protein</fullName>
    </recommendedName>
</protein>
<feature type="domain" description="RRM" evidence="4">
    <location>
        <begin position="233"/>
        <end position="304"/>
    </location>
</feature>
<accession>A0A8B9S1E3</accession>
<dbReference type="InterPro" id="IPR035979">
    <property type="entry name" value="RBD_domain_sf"/>
</dbReference>
<keyword evidence="1 2" id="KW-0694">RNA-binding</keyword>
<dbReference type="Ensembl" id="ENSANIT00000027087.1">
    <property type="protein sequence ID" value="ENSANIP00000026222.1"/>
    <property type="gene ID" value="ENSANIG00000017607.1"/>
</dbReference>
<dbReference type="Gene3D" id="3.30.70.330">
    <property type="match status" value="1"/>
</dbReference>
<dbReference type="SMART" id="SM00360">
    <property type="entry name" value="RRM"/>
    <property type="match status" value="1"/>
</dbReference>
<dbReference type="InterPro" id="IPR000504">
    <property type="entry name" value="RRM_dom"/>
</dbReference>
<organism evidence="5 6">
    <name type="scientific">Accipiter nisus</name>
    <name type="common">Eurasian sparrowhawk</name>
    <dbReference type="NCBI Taxonomy" id="211598"/>
    <lineage>
        <taxon>Eukaryota</taxon>
        <taxon>Metazoa</taxon>
        <taxon>Chordata</taxon>
        <taxon>Craniata</taxon>
        <taxon>Vertebrata</taxon>
        <taxon>Euteleostomi</taxon>
        <taxon>Archelosauria</taxon>
        <taxon>Archosauria</taxon>
        <taxon>Dinosauria</taxon>
        <taxon>Saurischia</taxon>
        <taxon>Theropoda</taxon>
        <taxon>Coelurosauria</taxon>
        <taxon>Aves</taxon>
        <taxon>Neognathae</taxon>
        <taxon>Neoaves</taxon>
        <taxon>Telluraves</taxon>
        <taxon>Accipitrimorphae</taxon>
        <taxon>Accipitriformes</taxon>
        <taxon>Accipitridae</taxon>
        <taxon>Accipitrinae</taxon>
        <taxon>Accipiter</taxon>
    </lineage>
</organism>
<evidence type="ECO:0000256" key="3">
    <source>
        <dbReference type="SAM" id="MobiDB-lite"/>
    </source>
</evidence>
<keyword evidence="6" id="KW-1185">Reference proteome</keyword>
<dbReference type="SUPFAM" id="SSF54928">
    <property type="entry name" value="RNA-binding domain, RBD"/>
    <property type="match status" value="1"/>
</dbReference>
<sequence>LLRAIAARKRLSTGGQRLLASSGAALATWRRARREAAGGEHRLQRDRHGTALKHRDTPQRTGRARSAPRGEGRGSPALPGPPVRRSPPHPAGPTHHVAGRSEKADGRRPPHLPGSGPRPPPFWPSRGGRRCALPGRGGAGPPAFPSQLPRWRRPAGRGRWGVVLGGSSTSSWLRFRGRYRAVSLRRPPHPLPALELAWEEAALPRVPALAVGAGPGRLRPRGPCNQVCVSPTEELKEYFSQFGSVQRCQLPFDKDTGFHRRYCWIKFSTPQDVQNVFQKDSHILEGAKLAIKQEPHRRRSQRKN</sequence>
<feature type="compositionally biased region" description="Low complexity" evidence="3">
    <location>
        <begin position="124"/>
        <end position="134"/>
    </location>
</feature>
<proteinExistence type="predicted"/>
<dbReference type="InterPro" id="IPR012677">
    <property type="entry name" value="Nucleotide-bd_a/b_plait_sf"/>
</dbReference>
<dbReference type="AlphaFoldDB" id="A0A8B9S1E3"/>
<evidence type="ECO:0000256" key="2">
    <source>
        <dbReference type="PROSITE-ProRule" id="PRU00176"/>
    </source>
</evidence>